<dbReference type="SUPFAM" id="SSF102114">
    <property type="entry name" value="Radical SAM enzymes"/>
    <property type="match status" value="1"/>
</dbReference>
<evidence type="ECO:0000259" key="7">
    <source>
        <dbReference type="PROSITE" id="PS51918"/>
    </source>
</evidence>
<evidence type="ECO:0000313" key="9">
    <source>
        <dbReference type="Proteomes" id="UP000028504"/>
    </source>
</evidence>
<accession>A0ABM5QME0</accession>
<dbReference type="PROSITE" id="PS51918">
    <property type="entry name" value="RADICAL_SAM"/>
    <property type="match status" value="1"/>
</dbReference>
<evidence type="ECO:0000256" key="1">
    <source>
        <dbReference type="ARBA" id="ARBA00001966"/>
    </source>
</evidence>
<dbReference type="InterPro" id="IPR058240">
    <property type="entry name" value="rSAM_sf"/>
</dbReference>
<sequence length="392" mass="43217">MTIMLTGVNRKFRAVREVRHDLAEKPFLAIWEVTRACQLVCKHCRADSQRSAAPGQLSTEEGKKLLRDLASYPKPYPLVVLSGGDPFERPDLEELVRYGVGLGLHMSLSPSVTPKVTRERLAALREAGAVGLSLSLDGGTAPTHDAFRGFSGTFDATIEAARVVSDLGYRLQINSTVTRRTIREAPELLAEVIAMNAHLWSVFFIVPTGRGEALDGLSAAEREDAMWWLADISDRIAVKTTEAPQFRRIMLQRRKGHTYTGGELYEFLTRRTEELLGDDFTPRRPRPPLAINSGRGFVFIDHVGDVYPSGFLPLHCGNVKEKSLCQIYAEASTFQALRDPSRWRGKCGVCEFNRVCGGSRSTAYSMTGDALASDPTCLYEPAPAAVGSPAWN</sequence>
<keyword evidence="4" id="KW-0479">Metal-binding</keyword>
<dbReference type="NCBIfam" id="TIGR04053">
    <property type="entry name" value="TIGR04053 family radical SAM/SPASM domain-containing protein"/>
    <property type="match status" value="1"/>
</dbReference>
<dbReference type="CDD" id="cd21123">
    <property type="entry name" value="SPASM_MftC-like"/>
    <property type="match status" value="1"/>
</dbReference>
<comment type="cofactor">
    <cofactor evidence="1">
        <name>[4Fe-4S] cluster</name>
        <dbReference type="ChEBI" id="CHEBI:49883"/>
    </cofactor>
</comment>
<proteinExistence type="predicted"/>
<dbReference type="EMBL" id="CP008944">
    <property type="protein sequence ID" value="AIG63946.1"/>
    <property type="molecule type" value="Genomic_DNA"/>
</dbReference>
<evidence type="ECO:0000256" key="6">
    <source>
        <dbReference type="ARBA" id="ARBA00023014"/>
    </source>
</evidence>
<dbReference type="InterPro" id="IPR017200">
    <property type="entry name" value="PqqE-like"/>
</dbReference>
<dbReference type="Gene3D" id="3.20.20.70">
    <property type="entry name" value="Aldolase class I"/>
    <property type="match status" value="1"/>
</dbReference>
<gene>
    <name evidence="8" type="ORF">CATYP_03970</name>
</gene>
<dbReference type="InterPro" id="IPR013785">
    <property type="entry name" value="Aldolase_TIM"/>
</dbReference>
<dbReference type="SFLD" id="SFLDG01386">
    <property type="entry name" value="main_SPASM_domain-containing"/>
    <property type="match status" value="1"/>
</dbReference>
<keyword evidence="6" id="KW-0411">Iron-sulfur</keyword>
<dbReference type="SFLD" id="SFLDG01067">
    <property type="entry name" value="SPASM/twitch_domain_containing"/>
    <property type="match status" value="1"/>
</dbReference>
<dbReference type="InterPro" id="IPR050377">
    <property type="entry name" value="Radical_SAM_PqqE_MftC-like"/>
</dbReference>
<keyword evidence="5" id="KW-0408">Iron</keyword>
<evidence type="ECO:0000256" key="4">
    <source>
        <dbReference type="ARBA" id="ARBA00022723"/>
    </source>
</evidence>
<dbReference type="PIRSF" id="PIRSF037420">
    <property type="entry name" value="PQQ_syn_pqqE"/>
    <property type="match status" value="1"/>
</dbReference>
<dbReference type="CDD" id="cd01335">
    <property type="entry name" value="Radical_SAM"/>
    <property type="match status" value="1"/>
</dbReference>
<keyword evidence="3" id="KW-0949">S-adenosyl-L-methionine</keyword>
<evidence type="ECO:0000313" key="8">
    <source>
        <dbReference type="EMBL" id="AIG63946.1"/>
    </source>
</evidence>
<dbReference type="InterPro" id="IPR007197">
    <property type="entry name" value="rSAM"/>
</dbReference>
<dbReference type="Pfam" id="PF04055">
    <property type="entry name" value="Radical_SAM"/>
    <property type="match status" value="1"/>
</dbReference>
<name>A0ABM5QME0_9CORY</name>
<evidence type="ECO:0000256" key="5">
    <source>
        <dbReference type="ARBA" id="ARBA00023004"/>
    </source>
</evidence>
<dbReference type="Proteomes" id="UP000028504">
    <property type="component" value="Chromosome"/>
</dbReference>
<feature type="domain" description="Radical SAM core" evidence="7">
    <location>
        <begin position="23"/>
        <end position="254"/>
    </location>
</feature>
<protein>
    <submittedName>
        <fullName evidence="8">Pyrroloquinoline quinone biosynthesis protein PqqE</fullName>
    </submittedName>
</protein>
<evidence type="ECO:0000256" key="2">
    <source>
        <dbReference type="ARBA" id="ARBA00022485"/>
    </source>
</evidence>
<keyword evidence="2" id="KW-0004">4Fe-4S</keyword>
<reference evidence="8 9" key="1">
    <citation type="submission" date="2014-07" db="EMBL/GenBank/DDBJ databases">
        <title>Complete genome sequence of Corynebacterium atypicum DSM 44849: identifiction of the mycolic acid biosynthesis genes.</title>
        <authorList>
            <person name="Tippelt A."/>
            <person name="Mollmann S."/>
            <person name="Albersmeier A."/>
            <person name="Jaenicke S."/>
            <person name="Ruckert C."/>
            <person name="Tauch A."/>
        </authorList>
    </citation>
    <scope>NUCLEOTIDE SEQUENCE [LARGE SCALE GENOMIC DNA]</scope>
    <source>
        <strain evidence="8 9">R2070</strain>
    </source>
</reference>
<dbReference type="SFLD" id="SFLDS00029">
    <property type="entry name" value="Radical_SAM"/>
    <property type="match status" value="1"/>
</dbReference>
<dbReference type="PANTHER" id="PTHR11228">
    <property type="entry name" value="RADICAL SAM DOMAIN PROTEIN"/>
    <property type="match status" value="1"/>
</dbReference>
<organism evidence="8 9">
    <name type="scientific">Corynebacterium atypicum</name>
    <dbReference type="NCBI Taxonomy" id="191610"/>
    <lineage>
        <taxon>Bacteria</taxon>
        <taxon>Bacillati</taxon>
        <taxon>Actinomycetota</taxon>
        <taxon>Actinomycetes</taxon>
        <taxon>Mycobacteriales</taxon>
        <taxon>Corynebacteriaceae</taxon>
        <taxon>Corynebacterium</taxon>
    </lineage>
</organism>
<keyword evidence="9" id="KW-1185">Reference proteome</keyword>
<dbReference type="PANTHER" id="PTHR11228:SF34">
    <property type="entry name" value="TUNGSTEN-CONTAINING ALDEHYDE FERREDOXIN OXIDOREDUCTASE COFACTOR MODIFYING PROTEIN"/>
    <property type="match status" value="1"/>
</dbReference>
<evidence type="ECO:0000256" key="3">
    <source>
        <dbReference type="ARBA" id="ARBA00022691"/>
    </source>
</evidence>